<feature type="domain" description="BTB" evidence="5">
    <location>
        <begin position="22"/>
        <end position="90"/>
    </location>
</feature>
<evidence type="ECO:0000313" key="6">
    <source>
        <dbReference type="EMBL" id="KAG8178061.1"/>
    </source>
</evidence>
<dbReference type="SMART" id="SM00875">
    <property type="entry name" value="BACK"/>
    <property type="match status" value="1"/>
</dbReference>
<dbReference type="InterPro" id="IPR015915">
    <property type="entry name" value="Kelch-typ_b-propeller"/>
</dbReference>
<dbReference type="GO" id="GO:0003779">
    <property type="term" value="F:actin binding"/>
    <property type="evidence" value="ECO:0007669"/>
    <property type="project" value="UniProtKB-KW"/>
</dbReference>
<keyword evidence="7" id="KW-1185">Reference proteome</keyword>
<evidence type="ECO:0000256" key="1">
    <source>
        <dbReference type="ARBA" id="ARBA00013699"/>
    </source>
</evidence>
<evidence type="ECO:0000256" key="3">
    <source>
        <dbReference type="ARBA" id="ARBA00022737"/>
    </source>
</evidence>
<dbReference type="InterPro" id="IPR011333">
    <property type="entry name" value="SKP1/BTB/POZ_sf"/>
</dbReference>
<dbReference type="InterPro" id="IPR011705">
    <property type="entry name" value="BACK"/>
</dbReference>
<dbReference type="PIRSF" id="PIRSF037037">
    <property type="entry name" value="Kelch-like_protein_gigaxonin"/>
    <property type="match status" value="1"/>
</dbReference>
<dbReference type="Gene3D" id="2.120.10.80">
    <property type="entry name" value="Kelch-type beta propeller"/>
    <property type="match status" value="2"/>
</dbReference>
<dbReference type="Pfam" id="PF07707">
    <property type="entry name" value="BACK"/>
    <property type="match status" value="1"/>
</dbReference>
<name>A0AAV6U3F8_9ARAC</name>
<evidence type="ECO:0000256" key="4">
    <source>
        <dbReference type="ARBA" id="ARBA00043912"/>
    </source>
</evidence>
<dbReference type="SUPFAM" id="SSF54695">
    <property type="entry name" value="POZ domain"/>
    <property type="match status" value="1"/>
</dbReference>
<dbReference type="InterPro" id="IPR017096">
    <property type="entry name" value="BTB-kelch_protein"/>
</dbReference>
<dbReference type="SUPFAM" id="SSF117281">
    <property type="entry name" value="Kelch motif"/>
    <property type="match status" value="2"/>
</dbReference>
<keyword evidence="2" id="KW-0880">Kelch repeat</keyword>
<dbReference type="SMART" id="SM00612">
    <property type="entry name" value="Kelch"/>
    <property type="match status" value="6"/>
</dbReference>
<dbReference type="PRINTS" id="PR00501">
    <property type="entry name" value="KELCHREPEAT"/>
</dbReference>
<comment type="caution">
    <text evidence="6">The sequence shown here is derived from an EMBL/GenBank/DDBJ whole genome shotgun (WGS) entry which is preliminary data.</text>
</comment>
<evidence type="ECO:0000313" key="7">
    <source>
        <dbReference type="Proteomes" id="UP000827092"/>
    </source>
</evidence>
<accession>A0AAV6U3F8</accession>
<dbReference type="Pfam" id="PF01344">
    <property type="entry name" value="Kelch_1"/>
    <property type="match status" value="2"/>
</dbReference>
<protein>
    <recommendedName>
        <fullName evidence="1">Kelch-like protein diablo</fullName>
    </recommendedName>
</protein>
<dbReference type="Proteomes" id="UP000827092">
    <property type="component" value="Unassembled WGS sequence"/>
</dbReference>
<dbReference type="Gene3D" id="3.30.710.10">
    <property type="entry name" value="Potassium Channel Kv1.1, Chain A"/>
    <property type="match status" value="1"/>
</dbReference>
<dbReference type="PANTHER" id="PTHR45632:SF3">
    <property type="entry name" value="KELCH-LIKE PROTEIN 32"/>
    <property type="match status" value="1"/>
</dbReference>
<dbReference type="SMART" id="SM00225">
    <property type="entry name" value="BTB"/>
    <property type="match status" value="1"/>
</dbReference>
<dbReference type="PROSITE" id="PS50097">
    <property type="entry name" value="BTB"/>
    <property type="match status" value="1"/>
</dbReference>
<dbReference type="EMBL" id="JAFNEN010000719">
    <property type="protein sequence ID" value="KAG8178061.1"/>
    <property type="molecule type" value="Genomic_DNA"/>
</dbReference>
<dbReference type="InterPro" id="IPR006652">
    <property type="entry name" value="Kelch_1"/>
</dbReference>
<dbReference type="PANTHER" id="PTHR45632">
    <property type="entry name" value="LD33804P"/>
    <property type="match status" value="1"/>
</dbReference>
<organism evidence="6 7">
    <name type="scientific">Oedothorax gibbosus</name>
    <dbReference type="NCBI Taxonomy" id="931172"/>
    <lineage>
        <taxon>Eukaryota</taxon>
        <taxon>Metazoa</taxon>
        <taxon>Ecdysozoa</taxon>
        <taxon>Arthropoda</taxon>
        <taxon>Chelicerata</taxon>
        <taxon>Arachnida</taxon>
        <taxon>Araneae</taxon>
        <taxon>Araneomorphae</taxon>
        <taxon>Entelegynae</taxon>
        <taxon>Araneoidea</taxon>
        <taxon>Linyphiidae</taxon>
        <taxon>Erigoninae</taxon>
        <taxon>Oedothorax</taxon>
    </lineage>
</organism>
<dbReference type="Pfam" id="PF00651">
    <property type="entry name" value="BTB"/>
    <property type="match status" value="1"/>
</dbReference>
<keyword evidence="3" id="KW-0677">Repeat</keyword>
<dbReference type="FunFam" id="1.25.40.420:FF:000001">
    <property type="entry name" value="Kelch-like family member 12"/>
    <property type="match status" value="1"/>
</dbReference>
<comment type="function">
    <text evidence="4">Probable substrate-specific adapter of an E3 ubiquitin-protein ligase complex which mediates the ubiquitination and subsequent proteasomal degradation of target proteins. May have a role in synapse differentiation and growth.</text>
</comment>
<gene>
    <name evidence="6" type="ORF">JTE90_026014</name>
</gene>
<dbReference type="InterPro" id="IPR000210">
    <property type="entry name" value="BTB/POZ_dom"/>
</dbReference>
<sequence>MADSHKAKMDIFKEMLDNEEFTNLTLETEDGGRFKVHLEVMFAKSHYINRLLEEASEDIMEEAITIPRISKDTLNAIIYFIYTQNLSVKDENVQNLNDAAQQLGISDVVQLCKLRMEKNLTVENCLFRYTFADKNGYIDLKEVTKMFIIANFEKVQGRDDFCNLYFEDLKSILIRDSLNVKEEKTVYYALMKWVITDQSNRAIYLPALLMAVRIGLCDFTFFNELVCLNPLIISNEECHTFMYHARQLFADMQQSNGDQVMAPFNASHPFLRPRVPHEIIFAMGGWSSGSATNVMETYDCKTKRWFFTTADNFPRAYHGMVWHQGKIYMVGGFDGQQYFNSVRSFDPVTHTWEECGCMHVQRCYVSCVSLGNYVYAMGGYNGRFRNKSCERFDPATNQWTLIASMNAVRSDASADVNEGKIYITGGFDGEQVLNSTELYDPDTNEWTLIRHMHNPRSGVRVVAHHSHIYAIGGFNGVNRLATVERLDIHINDTMWHDVAPMMGPRSNFAAAIVDDCIYVVGGFNGLSTISSAEMYDPSTNTWSAVTDLNLNRSALAACTVFNIPTASEYTFLGMYN</sequence>
<evidence type="ECO:0000259" key="5">
    <source>
        <dbReference type="PROSITE" id="PS50097"/>
    </source>
</evidence>
<proteinExistence type="predicted"/>
<reference evidence="6 7" key="1">
    <citation type="journal article" date="2022" name="Nat. Ecol. Evol.">
        <title>A masculinizing supergene underlies an exaggerated male reproductive morph in a spider.</title>
        <authorList>
            <person name="Hendrickx F."/>
            <person name="De Corte Z."/>
            <person name="Sonet G."/>
            <person name="Van Belleghem S.M."/>
            <person name="Kostlbacher S."/>
            <person name="Vangestel C."/>
        </authorList>
    </citation>
    <scope>NUCLEOTIDE SEQUENCE [LARGE SCALE GENOMIC DNA]</scope>
    <source>
        <strain evidence="6">W744_W776</strain>
    </source>
</reference>
<dbReference type="Pfam" id="PF24681">
    <property type="entry name" value="Kelch_KLHDC2_KLHL20_DRC7"/>
    <property type="match status" value="1"/>
</dbReference>
<dbReference type="AlphaFoldDB" id="A0AAV6U3F8"/>
<dbReference type="Gene3D" id="1.25.40.420">
    <property type="match status" value="1"/>
</dbReference>
<evidence type="ECO:0000256" key="2">
    <source>
        <dbReference type="ARBA" id="ARBA00022441"/>
    </source>
</evidence>